<evidence type="ECO:0000256" key="5">
    <source>
        <dbReference type="ARBA" id="ARBA00023002"/>
    </source>
</evidence>
<evidence type="ECO:0000313" key="9">
    <source>
        <dbReference type="Proteomes" id="UP000019464"/>
    </source>
</evidence>
<organism evidence="8 9">
    <name type="scientific">Nitrincola nitratireducens</name>
    <dbReference type="NCBI Taxonomy" id="1229521"/>
    <lineage>
        <taxon>Bacteria</taxon>
        <taxon>Pseudomonadati</taxon>
        <taxon>Pseudomonadota</taxon>
        <taxon>Gammaproteobacteria</taxon>
        <taxon>Oceanospirillales</taxon>
        <taxon>Oceanospirillaceae</taxon>
        <taxon>Nitrincola</taxon>
    </lineage>
</organism>
<dbReference type="PANTHER" id="PTHR12907:SF26">
    <property type="entry name" value="HIF PROLYL HYDROXYLASE, ISOFORM C"/>
    <property type="match status" value="1"/>
</dbReference>
<feature type="domain" description="Fe2OG dioxygenase" evidence="7">
    <location>
        <begin position="103"/>
        <end position="205"/>
    </location>
</feature>
<reference evidence="8 9" key="2">
    <citation type="journal article" date="2015" name="Syst. Appl. Microbiol.">
        <title>Nitrincola nitratireducens sp. nov. isolated from a haloalkaline crater lake.</title>
        <authorList>
            <person name="Singh A."/>
            <person name="Vaidya B."/>
            <person name="Tanuku N.R."/>
            <person name="Pinnaka A.K."/>
        </authorList>
    </citation>
    <scope>NUCLEOTIDE SEQUENCE [LARGE SCALE GENOMIC DNA]</scope>
    <source>
        <strain evidence="8 9">AK23</strain>
    </source>
</reference>
<dbReference type="EMBL" id="AONB01000009">
    <property type="protein sequence ID" value="EXJ10969.1"/>
    <property type="molecule type" value="Genomic_DNA"/>
</dbReference>
<dbReference type="GO" id="GO:0008198">
    <property type="term" value="F:ferrous iron binding"/>
    <property type="evidence" value="ECO:0007669"/>
    <property type="project" value="TreeGrafter"/>
</dbReference>
<dbReference type="Gene3D" id="2.60.120.620">
    <property type="entry name" value="q2cbj1_9rhob like domain"/>
    <property type="match status" value="1"/>
</dbReference>
<keyword evidence="3" id="KW-0847">Vitamin C</keyword>
<comment type="caution">
    <text evidence="8">The sequence shown here is derived from an EMBL/GenBank/DDBJ whole genome shotgun (WGS) entry which is preliminary data.</text>
</comment>
<evidence type="ECO:0000256" key="4">
    <source>
        <dbReference type="ARBA" id="ARBA00022964"/>
    </source>
</evidence>
<dbReference type="InterPro" id="IPR006620">
    <property type="entry name" value="Pro_4_hyd_alph"/>
</dbReference>
<gene>
    <name evidence="8" type="ORF">D791_02067</name>
</gene>
<dbReference type="PANTHER" id="PTHR12907">
    <property type="entry name" value="EGL NINE HOMOLOG-RELATED"/>
    <property type="match status" value="1"/>
</dbReference>
<dbReference type="STRING" id="1229521.D791_02067"/>
<dbReference type="Proteomes" id="UP000019464">
    <property type="component" value="Unassembled WGS sequence"/>
</dbReference>
<keyword evidence="4" id="KW-0223">Dioxygenase</keyword>
<dbReference type="GO" id="GO:0071456">
    <property type="term" value="P:cellular response to hypoxia"/>
    <property type="evidence" value="ECO:0007669"/>
    <property type="project" value="TreeGrafter"/>
</dbReference>
<sequence length="217" mass="25353">MFGHTFMNQHTAFFDTLADELVDRGYAILHQGVPAELCCQLRSRIQELDDEDFKRAGIGREQDHQINTQIRRDQIRWLSQNNPTENTYLNWMDTLRSALNQRLFMGLFDYEAHFAHYPVGAFYKRHVDAFKGRTNRVLTTVVYLNKDWQKDEGGELILYPETGDTPIECVLPESGTLVCFLSDRFPHEVLTAYRDRYSIAGWYRVNNTLGDQIDPPR</sequence>
<dbReference type="Pfam" id="PF13640">
    <property type="entry name" value="2OG-FeII_Oxy_3"/>
    <property type="match status" value="1"/>
</dbReference>
<evidence type="ECO:0000256" key="2">
    <source>
        <dbReference type="ARBA" id="ARBA00022723"/>
    </source>
</evidence>
<name>W9UV74_9GAMM</name>
<dbReference type="InterPro" id="IPR005123">
    <property type="entry name" value="Oxoglu/Fe-dep_dioxygenase_dom"/>
</dbReference>
<reference evidence="9" key="1">
    <citation type="submission" date="2012-11" db="EMBL/GenBank/DDBJ databases">
        <authorList>
            <person name="Singh A."/>
            <person name="Pinnaka A.K."/>
            <person name="Vaidya B."/>
        </authorList>
    </citation>
    <scope>NUCLEOTIDE SEQUENCE [LARGE SCALE GENOMIC DNA]</scope>
    <source>
        <strain evidence="9">AK23</strain>
    </source>
</reference>
<keyword evidence="2" id="KW-0479">Metal-binding</keyword>
<proteinExistence type="predicted"/>
<keyword evidence="6" id="KW-0408">Iron</keyword>
<evidence type="ECO:0000256" key="6">
    <source>
        <dbReference type="ARBA" id="ARBA00023004"/>
    </source>
</evidence>
<accession>W9UV74</accession>
<dbReference type="PATRIC" id="fig|1229521.3.peg.2093"/>
<dbReference type="GO" id="GO:0031543">
    <property type="term" value="F:peptidyl-proline dioxygenase activity"/>
    <property type="evidence" value="ECO:0007669"/>
    <property type="project" value="TreeGrafter"/>
</dbReference>
<evidence type="ECO:0000313" key="8">
    <source>
        <dbReference type="EMBL" id="EXJ10969.1"/>
    </source>
</evidence>
<dbReference type="AlphaFoldDB" id="W9UV74"/>
<comment type="cofactor">
    <cofactor evidence="1">
        <name>L-ascorbate</name>
        <dbReference type="ChEBI" id="CHEBI:38290"/>
    </cofactor>
</comment>
<evidence type="ECO:0000256" key="1">
    <source>
        <dbReference type="ARBA" id="ARBA00001961"/>
    </source>
</evidence>
<dbReference type="GO" id="GO:0031418">
    <property type="term" value="F:L-ascorbic acid binding"/>
    <property type="evidence" value="ECO:0007669"/>
    <property type="project" value="UniProtKB-KW"/>
</dbReference>
<keyword evidence="9" id="KW-1185">Reference proteome</keyword>
<dbReference type="PROSITE" id="PS51471">
    <property type="entry name" value="FE2OG_OXY"/>
    <property type="match status" value="1"/>
</dbReference>
<dbReference type="InterPro" id="IPR051559">
    <property type="entry name" value="HIF_prolyl_hydroxylases"/>
</dbReference>
<evidence type="ECO:0000256" key="3">
    <source>
        <dbReference type="ARBA" id="ARBA00022896"/>
    </source>
</evidence>
<keyword evidence="5" id="KW-0560">Oxidoreductase</keyword>
<evidence type="ECO:0000259" key="7">
    <source>
        <dbReference type="PROSITE" id="PS51471"/>
    </source>
</evidence>
<dbReference type="SMART" id="SM00702">
    <property type="entry name" value="P4Hc"/>
    <property type="match status" value="1"/>
</dbReference>
<dbReference type="InterPro" id="IPR044862">
    <property type="entry name" value="Pro_4_hyd_alph_FE2OG_OXY"/>
</dbReference>
<protein>
    <submittedName>
        <fullName evidence="8">Putative proline hydroxylase</fullName>
    </submittedName>
</protein>